<feature type="repeat" description="PPR" evidence="3">
    <location>
        <begin position="449"/>
        <end position="483"/>
    </location>
</feature>
<feature type="repeat" description="PPR" evidence="3">
    <location>
        <begin position="389"/>
        <end position="423"/>
    </location>
</feature>
<reference evidence="4 5" key="1">
    <citation type="submission" date="2019-12" db="EMBL/GenBank/DDBJ databases">
        <authorList>
            <person name="Scholz U."/>
            <person name="Mascher M."/>
            <person name="Fiebig A."/>
        </authorList>
    </citation>
    <scope>NUCLEOTIDE SEQUENCE</scope>
</reference>
<comment type="similarity">
    <text evidence="1">Belongs to the PPR family. P subfamily.</text>
</comment>
<dbReference type="GO" id="GO:0009507">
    <property type="term" value="C:chloroplast"/>
    <property type="evidence" value="ECO:0007669"/>
    <property type="project" value="TreeGrafter"/>
</dbReference>
<name>A0A7I8ISE1_SPIIN</name>
<dbReference type="Gene3D" id="1.25.40.10">
    <property type="entry name" value="Tetratricopeptide repeat domain"/>
    <property type="match status" value="4"/>
</dbReference>
<proteinExistence type="inferred from homology"/>
<dbReference type="Pfam" id="PF13041">
    <property type="entry name" value="PPR_2"/>
    <property type="match status" value="1"/>
</dbReference>
<dbReference type="GO" id="GO:0031930">
    <property type="term" value="P:mitochondria-nucleus signaling pathway"/>
    <property type="evidence" value="ECO:0007669"/>
    <property type="project" value="TreeGrafter"/>
</dbReference>
<organism evidence="4">
    <name type="scientific">Spirodela intermedia</name>
    <name type="common">Intermediate duckweed</name>
    <dbReference type="NCBI Taxonomy" id="51605"/>
    <lineage>
        <taxon>Eukaryota</taxon>
        <taxon>Viridiplantae</taxon>
        <taxon>Streptophyta</taxon>
        <taxon>Embryophyta</taxon>
        <taxon>Tracheophyta</taxon>
        <taxon>Spermatophyta</taxon>
        <taxon>Magnoliopsida</taxon>
        <taxon>Liliopsida</taxon>
        <taxon>Araceae</taxon>
        <taxon>Lemnoideae</taxon>
        <taxon>Spirodela</taxon>
    </lineage>
</organism>
<dbReference type="InterPro" id="IPR011990">
    <property type="entry name" value="TPR-like_helical_dom_sf"/>
</dbReference>
<evidence type="ECO:0000256" key="3">
    <source>
        <dbReference type="PROSITE-ProRule" id="PRU00708"/>
    </source>
</evidence>
<dbReference type="Proteomes" id="UP001189122">
    <property type="component" value="Unassembled WGS sequence"/>
</dbReference>
<feature type="repeat" description="PPR" evidence="3">
    <location>
        <begin position="179"/>
        <end position="213"/>
    </location>
</feature>
<dbReference type="GO" id="GO:0010019">
    <property type="term" value="P:chloroplast-nucleus signaling pathway"/>
    <property type="evidence" value="ECO:0007669"/>
    <property type="project" value="TreeGrafter"/>
</dbReference>
<sequence length="614" mass="67980">MQILGQKTAGKAIYSDKKSNLASKLSSPGPKMRRVLPPGEMLKNIFLDVKTASRRAPGKPRNGKVARDPPPPAIAATAAISLYVHDVKATSGSENGTIFETTMNRKNGKVRRWELQHKMQECARSGDLSGALSLLDLMSPLAILDYNALLHGFIKSGHASVERLRMLFDMLGASGLHSNVWTFNIILNGLCRLGHIESALWFVKEMCRQQYVPSFSSLSRLMKKSLRSNTLETSLSLLDLMLRFGYVPSQSVLCSLISSLSRTSRIAEAYSICSFLLARGFCPSPNSYNPILFTLCKSGEILCALSFFCLLRKKGCACNVYSYTALVLGFCQKRLWKDAHRILEQMQEEGCEPSTVTYTVLAKSLCDGGHVKEALGVLDIMARRGCDADLVIYNVLIRALCCQNMLSEVCELLRAANKKGLSPDCFSFGKVAHAQAFYLDASARGFTGDIVTWNIYLHCLCRDNKSREAALLLRNKIGEGFLPNSEQNIDGALKLLDHFKWPGCGPDLISFNTVLAAACKQGNSLMIQKVLHRMDFAGIDLDSVSISCLSQYFCKMRRLSDCRGVLSYMCSSQSSNRITYNLLLGSLWEEQKDLVRFSRNEPSEMRQSGGKGCS</sequence>
<dbReference type="Pfam" id="PF12854">
    <property type="entry name" value="PPR_1"/>
    <property type="match status" value="1"/>
</dbReference>
<dbReference type="InterPro" id="IPR002885">
    <property type="entry name" value="PPR_rpt"/>
</dbReference>
<dbReference type="EMBL" id="LR743592">
    <property type="protein sequence ID" value="CAA2620922.1"/>
    <property type="molecule type" value="Genomic_DNA"/>
</dbReference>
<gene>
    <name evidence="4" type="ORF">SI7747_05007091</name>
</gene>
<keyword evidence="2" id="KW-0677">Repeat</keyword>
<feature type="repeat" description="PPR" evidence="3">
    <location>
        <begin position="319"/>
        <end position="353"/>
    </location>
</feature>
<evidence type="ECO:0000256" key="1">
    <source>
        <dbReference type="ARBA" id="ARBA00007626"/>
    </source>
</evidence>
<dbReference type="AlphaFoldDB" id="A0A7I8ISE1"/>
<dbReference type="Pfam" id="PF01535">
    <property type="entry name" value="PPR"/>
    <property type="match status" value="4"/>
</dbReference>
<dbReference type="PROSITE" id="PS51375">
    <property type="entry name" value="PPR"/>
    <property type="match status" value="5"/>
</dbReference>
<keyword evidence="5" id="KW-1185">Reference proteome</keyword>
<dbReference type="PANTHER" id="PTHR47936">
    <property type="entry name" value="PPR_LONG DOMAIN-CONTAINING PROTEIN"/>
    <property type="match status" value="1"/>
</dbReference>
<feature type="repeat" description="PPR" evidence="3">
    <location>
        <begin position="354"/>
        <end position="388"/>
    </location>
</feature>
<dbReference type="NCBIfam" id="TIGR00756">
    <property type="entry name" value="PPR"/>
    <property type="match status" value="5"/>
</dbReference>
<dbReference type="EMBL" id="CACRZD030000005">
    <property type="protein sequence ID" value="CAA6660675.1"/>
    <property type="molecule type" value="Genomic_DNA"/>
</dbReference>
<accession>A0A7I8ISE1</accession>
<protein>
    <submittedName>
        <fullName evidence="4">Uncharacterized protein</fullName>
    </submittedName>
</protein>
<dbReference type="PANTHER" id="PTHR47936:SF1">
    <property type="entry name" value="PENTATRICOPEPTIDE REPEAT-CONTAINING PROTEIN GUN1, CHLOROPLASTIC"/>
    <property type="match status" value="1"/>
</dbReference>
<evidence type="ECO:0000313" key="5">
    <source>
        <dbReference type="Proteomes" id="UP001189122"/>
    </source>
</evidence>
<evidence type="ECO:0000313" key="4">
    <source>
        <dbReference type="EMBL" id="CAA2620922.1"/>
    </source>
</evidence>
<evidence type="ECO:0000256" key="2">
    <source>
        <dbReference type="ARBA" id="ARBA00022737"/>
    </source>
</evidence>